<feature type="region of interest" description="Disordered" evidence="1">
    <location>
        <begin position="123"/>
        <end position="212"/>
    </location>
</feature>
<organism evidence="2 3">
    <name type="scientific">Amylocarpus encephaloides</name>
    <dbReference type="NCBI Taxonomy" id="45428"/>
    <lineage>
        <taxon>Eukaryota</taxon>
        <taxon>Fungi</taxon>
        <taxon>Dikarya</taxon>
        <taxon>Ascomycota</taxon>
        <taxon>Pezizomycotina</taxon>
        <taxon>Leotiomycetes</taxon>
        <taxon>Helotiales</taxon>
        <taxon>Helotiales incertae sedis</taxon>
        <taxon>Amylocarpus</taxon>
    </lineage>
</organism>
<evidence type="ECO:0000256" key="1">
    <source>
        <dbReference type="SAM" id="MobiDB-lite"/>
    </source>
</evidence>
<comment type="caution">
    <text evidence="2">The sequence shown here is derived from an EMBL/GenBank/DDBJ whole genome shotgun (WGS) entry which is preliminary data.</text>
</comment>
<keyword evidence="3" id="KW-1185">Reference proteome</keyword>
<dbReference type="Proteomes" id="UP000824998">
    <property type="component" value="Unassembled WGS sequence"/>
</dbReference>
<evidence type="ECO:0000313" key="3">
    <source>
        <dbReference type="Proteomes" id="UP000824998"/>
    </source>
</evidence>
<name>A0A9P8C214_9HELO</name>
<dbReference type="AlphaFoldDB" id="A0A9P8C214"/>
<dbReference type="OrthoDB" id="8062037at2759"/>
<sequence length="313" mass="37189">MVVSTPISRNGSFFERTKQWDPLKALGILNTDIGYQCITCIGYAPSQRRRCQNPIRQDNRQFITTTLNEIAYLSSDSPIVISKLQAIAGPALCVRYHQVQASTILMQWKAAIRLAKPQINNTRYQDQEEDRQGEEHGKQRQERERERHRRDERARATRRQENKRPEKERAKKERQEEKRVEMERAEKEQAEKEQAAAHSERIRQKAQQAREERERVRKAKQQMERQEWDQRWTRYQRCWAQFRASETRDRDSIPWPVKSGAFRDVKAPSAKEFLKRAVPEDASMAKLMRQECRNWHPDTVYRLISGERLSAVD</sequence>
<protein>
    <submittedName>
        <fullName evidence="2">Uncharacterized protein</fullName>
    </submittedName>
</protein>
<gene>
    <name evidence="2" type="ORF">BJ875DRAFT_470709</name>
</gene>
<evidence type="ECO:0000313" key="2">
    <source>
        <dbReference type="EMBL" id="KAG9230998.1"/>
    </source>
</evidence>
<dbReference type="EMBL" id="MU251630">
    <property type="protein sequence ID" value="KAG9230998.1"/>
    <property type="molecule type" value="Genomic_DNA"/>
</dbReference>
<accession>A0A9P8C214</accession>
<feature type="compositionally biased region" description="Basic and acidic residues" evidence="1">
    <location>
        <begin position="133"/>
        <end position="212"/>
    </location>
</feature>
<proteinExistence type="predicted"/>
<reference evidence="2" key="1">
    <citation type="journal article" date="2021" name="IMA Fungus">
        <title>Genomic characterization of three marine fungi, including Emericellopsis atlantica sp. nov. with signatures of a generalist lifestyle and marine biomass degradation.</title>
        <authorList>
            <person name="Hagestad O.C."/>
            <person name="Hou L."/>
            <person name="Andersen J.H."/>
            <person name="Hansen E.H."/>
            <person name="Altermark B."/>
            <person name="Li C."/>
            <person name="Kuhnert E."/>
            <person name="Cox R.J."/>
            <person name="Crous P.W."/>
            <person name="Spatafora J.W."/>
            <person name="Lail K."/>
            <person name="Amirebrahimi M."/>
            <person name="Lipzen A."/>
            <person name="Pangilinan J."/>
            <person name="Andreopoulos W."/>
            <person name="Hayes R.D."/>
            <person name="Ng V."/>
            <person name="Grigoriev I.V."/>
            <person name="Jackson S.A."/>
            <person name="Sutton T.D.S."/>
            <person name="Dobson A.D.W."/>
            <person name="Rama T."/>
        </authorList>
    </citation>
    <scope>NUCLEOTIDE SEQUENCE</scope>
    <source>
        <strain evidence="2">TRa018bII</strain>
    </source>
</reference>